<gene>
    <name evidence="1" type="ordered locus">SEQ_1550</name>
</gene>
<proteinExistence type="predicted"/>
<dbReference type="EMBL" id="FM204883">
    <property type="protein sequence ID" value="CAW94502.1"/>
    <property type="molecule type" value="Genomic_DNA"/>
</dbReference>
<protein>
    <submittedName>
        <fullName evidence="1">Uncharacterized protein</fullName>
    </submittedName>
</protein>
<dbReference type="AlphaFoldDB" id="C0M8A8"/>
<reference evidence="1 2" key="1">
    <citation type="journal article" date="2009" name="PLoS Pathog.">
        <title>Genomic evidence for the evolution of Streptococcus equi: host restriction, increased virulence, and genetic exchange with human pathogens.</title>
        <authorList>
            <person name="Holden M.T.G."/>
            <person name="Heather Z."/>
            <person name="Paillot R."/>
            <person name="Steward K.F."/>
            <person name="Webb K."/>
            <person name="Ainslie F."/>
            <person name="Jourdan T."/>
            <person name="Bason N.C."/>
            <person name="Holroyd N.E."/>
            <person name="Mungall K."/>
            <person name="Quail M.A."/>
            <person name="Sanders M."/>
            <person name="Simmonds M."/>
            <person name="Willey D."/>
            <person name="Brooks K."/>
            <person name="Aanensen D.M."/>
            <person name="Spratt B.G."/>
            <person name="Jolley K.A."/>
            <person name="Maiden M.C.J."/>
            <person name="Kehoe M."/>
            <person name="Chanter N."/>
            <person name="Bentley S.D."/>
            <person name="Robinson C."/>
            <person name="Maskell D.J."/>
            <person name="Parkhill J."/>
            <person name="Waller A.S."/>
        </authorList>
    </citation>
    <scope>NUCLEOTIDE SEQUENCE [LARGE SCALE GENOMIC DNA]</scope>
    <source>
        <strain evidence="1 2">4047</strain>
    </source>
</reference>
<evidence type="ECO:0000313" key="1">
    <source>
        <dbReference type="EMBL" id="CAW94502.1"/>
    </source>
</evidence>
<dbReference type="InterPro" id="IPR047909">
    <property type="entry name" value="SPJ_0845-like_N"/>
</dbReference>
<organism evidence="1 2">
    <name type="scientific">Streptococcus equi subsp. equi (strain 4047)</name>
    <dbReference type="NCBI Taxonomy" id="553482"/>
    <lineage>
        <taxon>Bacteria</taxon>
        <taxon>Bacillati</taxon>
        <taxon>Bacillota</taxon>
        <taxon>Bacilli</taxon>
        <taxon>Lactobacillales</taxon>
        <taxon>Streptococcaceae</taxon>
        <taxon>Streptococcus</taxon>
    </lineage>
</organism>
<dbReference type="NCBIfam" id="NF040897">
    <property type="entry name" value="SPJ_0845_Nterm"/>
    <property type="match status" value="1"/>
</dbReference>
<accession>C0M8A8</accession>
<sequence length="57" mass="6410">MKEGIPMAITHKKNDQLEKMMAGFASIPDFDKPLELNQDGKLVTEKPKPQVKTAKQD</sequence>
<evidence type="ECO:0000313" key="2">
    <source>
        <dbReference type="Proteomes" id="UP000001365"/>
    </source>
</evidence>
<dbReference type="Proteomes" id="UP000001365">
    <property type="component" value="Chromosome"/>
</dbReference>
<dbReference type="KEGG" id="seu:SEQ_1550"/>
<dbReference type="HOGENOM" id="CLU_199620_1_0_9"/>
<name>C0M8A8_STRE4</name>